<evidence type="ECO:0000256" key="3">
    <source>
        <dbReference type="ARBA" id="ARBA00022694"/>
    </source>
</evidence>
<feature type="domain" description="PUA" evidence="4">
    <location>
        <begin position="469"/>
        <end position="523"/>
    </location>
</feature>
<dbReference type="SUPFAM" id="SSF52141">
    <property type="entry name" value="Uracil-DNA glycosylase-like"/>
    <property type="match status" value="1"/>
</dbReference>
<reference evidence="6 7" key="1">
    <citation type="submission" date="2016-08" db="EMBL/GenBank/DDBJ databases">
        <title>New Insights into Marine Group III Euryarchaeota, from dark to light.</title>
        <authorList>
            <person name="Haro-Moreno J.M."/>
            <person name="Rodriguez-Valera F."/>
            <person name="Lopez-Garcia P."/>
            <person name="Moreira D."/>
            <person name="Martin-Cuadrado A.B."/>
        </authorList>
    </citation>
    <scope>NUCLEOTIDE SEQUENCE [LARGE SCALE GENOMIC DNA]</scope>
    <source>
        <strain evidence="6">CG-Epi3</strain>
    </source>
</reference>
<dbReference type="SUPFAM" id="SSF51713">
    <property type="entry name" value="tRNA-guanine transglycosylase"/>
    <property type="match status" value="1"/>
</dbReference>
<dbReference type="CDD" id="cd07953">
    <property type="entry name" value="PUA"/>
    <property type="match status" value="1"/>
</dbReference>
<dbReference type="EMBL" id="MIYY01000013">
    <property type="protein sequence ID" value="OIR23320.1"/>
    <property type="molecule type" value="Genomic_DNA"/>
</dbReference>
<dbReference type="InterPro" id="IPR002478">
    <property type="entry name" value="PUA"/>
</dbReference>
<sequence length="524" mass="58181">MEPISHEGLGRLLKLEDNLQTPHVVFSHTDLKESKDLESGGTIKVGKVFDLPPSPLGLDSEKAPYLQLSENIAVLDNAYSIQPKKLVEIAAEFRSEAGYSRLLYAPAVEPSQMPILAYLGVDIFDDLNVELRSSTGWILESGEWIKQNTQIDDLFSHNRSELNRWILRIRNAISNGKLRELVEITSLHNPRVSQILHHSALLLIEKGARVHSTIRSNDLSLNHPAILDFQNRLSNYEPPAQNMVLLILPCSARKPYFKSSSHKRFFNTLREVENHLALHVVSVTSPLGLVPRELEFCYPAAHYDIAVTGKWSASEIEMLRSQLIKLNPTKHYAKAIVHAGSSSKIMTELVKELGIDVVDTRVDRPSSYEGLEILQNIARMTLSDIPILNTKDRAKGEAKGLANFQYGENSDFLVNSEISGRMPYKLRCGDLAAMSPVVGGFGLTLKGGIEYSLQGGPIIIAENFKLVGDLFAVGVKSYKGNWNIGDQVVIKQNDIVTAVGIAKMVPEEMISMNRGVAVEVRHHA</sequence>
<gene>
    <name evidence="6" type="ORF">BEU00_03135</name>
</gene>
<dbReference type="GO" id="GO:0003723">
    <property type="term" value="F:RNA binding"/>
    <property type="evidence" value="ECO:0007669"/>
    <property type="project" value="InterPro"/>
</dbReference>
<accession>A0A1J5U4I8</accession>
<evidence type="ECO:0000259" key="5">
    <source>
        <dbReference type="Pfam" id="PF17884"/>
    </source>
</evidence>
<dbReference type="UniPathway" id="UPA00393"/>
<dbReference type="Pfam" id="PF17884">
    <property type="entry name" value="DUF5591"/>
    <property type="match status" value="1"/>
</dbReference>
<dbReference type="InterPro" id="IPR036974">
    <property type="entry name" value="PUA_sf"/>
</dbReference>
<dbReference type="SUPFAM" id="SSF88697">
    <property type="entry name" value="PUA domain-like"/>
    <property type="match status" value="1"/>
</dbReference>
<dbReference type="Gene3D" id="3.40.50.10630">
    <property type="entry name" value="Uracil-DNA glycosylase-like"/>
    <property type="match status" value="1"/>
</dbReference>
<dbReference type="Gene3D" id="2.30.130.10">
    <property type="entry name" value="PUA domain"/>
    <property type="match status" value="1"/>
</dbReference>
<dbReference type="InterPro" id="IPR036511">
    <property type="entry name" value="TGT-like_sf"/>
</dbReference>
<dbReference type="PROSITE" id="PS50890">
    <property type="entry name" value="PUA"/>
    <property type="match status" value="1"/>
</dbReference>
<dbReference type="GO" id="GO:0006400">
    <property type="term" value="P:tRNA modification"/>
    <property type="evidence" value="ECO:0007669"/>
    <property type="project" value="InterPro"/>
</dbReference>
<keyword evidence="3" id="KW-0819">tRNA processing</keyword>
<dbReference type="Pfam" id="PF01472">
    <property type="entry name" value="PUA"/>
    <property type="match status" value="1"/>
</dbReference>
<evidence type="ECO:0000256" key="2">
    <source>
        <dbReference type="ARBA" id="ARBA00008906"/>
    </source>
</evidence>
<comment type="pathway">
    <text evidence="1">tRNA modification; archaeosine-tRNA biosynthesis.</text>
</comment>
<proteinExistence type="inferred from homology"/>
<comment type="similarity">
    <text evidence="2">Belongs to the archaeosine synthase type 1 family.</text>
</comment>
<dbReference type="InterPro" id="IPR040777">
    <property type="entry name" value="DUF5591"/>
</dbReference>
<organism evidence="6 7">
    <name type="scientific">Marine Group III euryarchaeote CG-Epi3</name>
    <dbReference type="NCBI Taxonomy" id="1888997"/>
    <lineage>
        <taxon>Archaea</taxon>
        <taxon>Methanobacteriati</taxon>
        <taxon>Thermoplasmatota</taxon>
        <taxon>Thermoplasmata</taxon>
        <taxon>Candidatus Thermoprofundales</taxon>
    </lineage>
</organism>
<dbReference type="InterPro" id="IPR015947">
    <property type="entry name" value="PUA-like_sf"/>
</dbReference>
<name>A0A1J5U4I8_9ARCH</name>
<comment type="caution">
    <text evidence="6">The sequence shown here is derived from an EMBL/GenBank/DDBJ whole genome shotgun (WGS) entry which is preliminary data.</text>
</comment>
<evidence type="ECO:0000313" key="7">
    <source>
        <dbReference type="Proteomes" id="UP000183138"/>
    </source>
</evidence>
<dbReference type="InterPro" id="IPR036895">
    <property type="entry name" value="Uracil-DNA_glycosylase-like_sf"/>
</dbReference>
<evidence type="ECO:0000313" key="6">
    <source>
        <dbReference type="EMBL" id="OIR23320.1"/>
    </source>
</evidence>
<evidence type="ECO:0000256" key="1">
    <source>
        <dbReference type="ARBA" id="ARBA00005030"/>
    </source>
</evidence>
<dbReference type="Proteomes" id="UP000183138">
    <property type="component" value="Unassembled WGS sequence"/>
</dbReference>
<evidence type="ECO:0000259" key="4">
    <source>
        <dbReference type="Pfam" id="PF01472"/>
    </source>
</evidence>
<feature type="domain" description="DUF5591" evidence="5">
    <location>
        <begin position="228"/>
        <end position="376"/>
    </location>
</feature>
<dbReference type="AlphaFoldDB" id="A0A1J5U4I8"/>
<protein>
    <submittedName>
        <fullName evidence="6">Uncharacterized protein</fullName>
    </submittedName>
</protein>